<evidence type="ECO:0000259" key="2">
    <source>
        <dbReference type="Pfam" id="PF01764"/>
    </source>
</evidence>
<accession>A0A1V3C2H5</accession>
<feature type="region of interest" description="Disordered" evidence="1">
    <location>
        <begin position="65"/>
        <end position="123"/>
    </location>
</feature>
<dbReference type="InterPro" id="IPR029058">
    <property type="entry name" value="AB_hydrolase_fold"/>
</dbReference>
<name>A0A1V3C2H5_9ACTN</name>
<dbReference type="Proteomes" id="UP000189004">
    <property type="component" value="Unassembled WGS sequence"/>
</dbReference>
<evidence type="ECO:0000313" key="3">
    <source>
        <dbReference type="EMBL" id="OOC54832.1"/>
    </source>
</evidence>
<proteinExistence type="predicted"/>
<evidence type="ECO:0000256" key="1">
    <source>
        <dbReference type="SAM" id="MobiDB-lite"/>
    </source>
</evidence>
<dbReference type="EMBL" id="MCOK01000001">
    <property type="protein sequence ID" value="OOC54832.1"/>
    <property type="molecule type" value="Genomic_DNA"/>
</dbReference>
<dbReference type="Pfam" id="PF01764">
    <property type="entry name" value="Lipase_3"/>
    <property type="match status" value="1"/>
</dbReference>
<organism evidence="3 4">
    <name type="scientific">Nocardiopsis sinuspersici</name>
    <dbReference type="NCBI Taxonomy" id="501010"/>
    <lineage>
        <taxon>Bacteria</taxon>
        <taxon>Bacillati</taxon>
        <taxon>Actinomycetota</taxon>
        <taxon>Actinomycetes</taxon>
        <taxon>Streptosporangiales</taxon>
        <taxon>Nocardiopsidaceae</taxon>
        <taxon>Nocardiopsis</taxon>
    </lineage>
</organism>
<evidence type="ECO:0000313" key="4">
    <source>
        <dbReference type="Proteomes" id="UP000189004"/>
    </source>
</evidence>
<feature type="compositionally biased region" description="Basic and acidic residues" evidence="1">
    <location>
        <begin position="97"/>
        <end position="114"/>
    </location>
</feature>
<dbReference type="AlphaFoldDB" id="A0A1V3C2H5"/>
<dbReference type="InterPro" id="IPR002921">
    <property type="entry name" value="Fungal_lipase-type"/>
</dbReference>
<reference evidence="4" key="1">
    <citation type="submission" date="2016-08" db="EMBL/GenBank/DDBJ databases">
        <authorList>
            <person name="Tokovenko B."/>
            <person name="Kalinowski J."/>
        </authorList>
    </citation>
    <scope>NUCLEOTIDE SEQUENCE [LARGE SCALE GENOMIC DNA]</scope>
    <source>
        <strain evidence="4">UTMC102</strain>
    </source>
</reference>
<comment type="caution">
    <text evidence="3">The sequence shown here is derived from an EMBL/GenBank/DDBJ whole genome shotgun (WGS) entry which is preliminary data.</text>
</comment>
<dbReference type="Gene3D" id="3.40.50.1820">
    <property type="entry name" value="alpha/beta hydrolase"/>
    <property type="match status" value="1"/>
</dbReference>
<keyword evidence="4" id="KW-1185">Reference proteome</keyword>
<sequence>MPAAARVYFSGGLHTLGKPRTGDSTLAEAYGGRTSRFVNDDDTVAQVPPEPFYRHIPEVRHIDAEGRPHEERMPLPGGLTDSFQGRTADLPSPGADGVRDHSTDSYAAHLDDAASRGPRVLRH</sequence>
<protein>
    <recommendedName>
        <fullName evidence="2">Fungal lipase-type domain-containing protein</fullName>
    </recommendedName>
</protein>
<dbReference type="GO" id="GO:0006629">
    <property type="term" value="P:lipid metabolic process"/>
    <property type="evidence" value="ECO:0007669"/>
    <property type="project" value="InterPro"/>
</dbReference>
<gene>
    <name evidence="3" type="ORF">NOSIN_14310</name>
</gene>
<feature type="domain" description="Fungal lipase-type" evidence="2">
    <location>
        <begin position="13"/>
        <end position="50"/>
    </location>
</feature>